<gene>
    <name evidence="1" type="ORF">JL102_09730</name>
</gene>
<dbReference type="InterPro" id="IPR029024">
    <property type="entry name" value="TerB-like"/>
</dbReference>
<evidence type="ECO:0000313" key="2">
    <source>
        <dbReference type="Proteomes" id="UP000659388"/>
    </source>
</evidence>
<keyword evidence="2" id="KW-1185">Reference proteome</keyword>
<proteinExistence type="predicted"/>
<sequence length="128" mass="15132">MDIITRKQLSILIQLAEVDKNFDSEEKELIYKIAKLKNFPEDSVEELMLNPEPIGSYGALSDNQKFEYLYSCIELMIIDKKIFDSEIIFCIDIAIKLGFKKDVVQFLKEEFDNYSKEEIRPIIFERYT</sequence>
<dbReference type="Proteomes" id="UP000659388">
    <property type="component" value="Unassembled WGS sequence"/>
</dbReference>
<dbReference type="AlphaFoldDB" id="A0A937JZ83"/>
<name>A0A937JZ83_9BACT</name>
<dbReference type="SUPFAM" id="SSF158682">
    <property type="entry name" value="TerB-like"/>
    <property type="match status" value="1"/>
</dbReference>
<dbReference type="Gene3D" id="1.10.3680.10">
    <property type="entry name" value="TerB-like"/>
    <property type="match status" value="1"/>
</dbReference>
<evidence type="ECO:0000313" key="1">
    <source>
        <dbReference type="EMBL" id="MBL3656409.1"/>
    </source>
</evidence>
<accession>A0A937JZ83</accession>
<protein>
    <submittedName>
        <fullName evidence="1">TerB family tellurite resistance protein</fullName>
    </submittedName>
</protein>
<comment type="caution">
    <text evidence="1">The sequence shown here is derived from an EMBL/GenBank/DDBJ whole genome shotgun (WGS) entry which is preliminary data.</text>
</comment>
<reference evidence="1" key="1">
    <citation type="submission" date="2021-01" db="EMBL/GenBank/DDBJ databases">
        <title>Fulvivirga kasyanovii gen. nov., sp nov., a novel member of the phylum Bacteroidetes isolated from seawater in a mussel farm.</title>
        <authorList>
            <person name="Zhao L.-H."/>
            <person name="Wang Z.-J."/>
        </authorList>
    </citation>
    <scope>NUCLEOTIDE SEQUENCE</scope>
    <source>
        <strain evidence="1">2943</strain>
    </source>
</reference>
<organism evidence="1 2">
    <name type="scientific">Fulvivirga sediminis</name>
    <dbReference type="NCBI Taxonomy" id="2803949"/>
    <lineage>
        <taxon>Bacteria</taxon>
        <taxon>Pseudomonadati</taxon>
        <taxon>Bacteroidota</taxon>
        <taxon>Cytophagia</taxon>
        <taxon>Cytophagales</taxon>
        <taxon>Fulvivirgaceae</taxon>
        <taxon>Fulvivirga</taxon>
    </lineage>
</organism>
<dbReference type="EMBL" id="JAESIY010000005">
    <property type="protein sequence ID" value="MBL3656409.1"/>
    <property type="molecule type" value="Genomic_DNA"/>
</dbReference>
<dbReference type="RefSeq" id="WP_202244208.1">
    <property type="nucleotide sequence ID" value="NZ_JAESIY010000005.1"/>
</dbReference>